<gene>
    <name evidence="1" type="ORF">PATL70BA_3139</name>
</gene>
<sequence length="49" mass="5691">MRSLFVLMNKSQRNIVYFLKVLYVLGLTKNSYSSKITLKIKVILIGDKI</sequence>
<organism evidence="1 2">
    <name type="scientific">Petrocella atlantisensis</name>
    <dbReference type="NCBI Taxonomy" id="2173034"/>
    <lineage>
        <taxon>Bacteria</taxon>
        <taxon>Bacillati</taxon>
        <taxon>Bacillota</taxon>
        <taxon>Clostridia</taxon>
        <taxon>Lachnospirales</taxon>
        <taxon>Vallitaleaceae</taxon>
        <taxon>Petrocella</taxon>
    </lineage>
</organism>
<accession>A0A3P7PJD7</accession>
<keyword evidence="2" id="KW-1185">Reference proteome</keyword>
<dbReference type="KEGG" id="cbar:PATL70BA_3139"/>
<protein>
    <submittedName>
        <fullName evidence="1">Uncharacterized protein</fullName>
    </submittedName>
</protein>
<reference evidence="1 2" key="1">
    <citation type="submission" date="2018-09" db="EMBL/GenBank/DDBJ databases">
        <authorList>
            <person name="Postec A."/>
        </authorList>
    </citation>
    <scope>NUCLEOTIDE SEQUENCE [LARGE SCALE GENOMIC DNA]</scope>
    <source>
        <strain evidence="1">70B-A</strain>
    </source>
</reference>
<evidence type="ECO:0000313" key="2">
    <source>
        <dbReference type="Proteomes" id="UP000279029"/>
    </source>
</evidence>
<dbReference type="EMBL" id="LR130778">
    <property type="protein sequence ID" value="VDN49058.1"/>
    <property type="molecule type" value="Genomic_DNA"/>
</dbReference>
<evidence type="ECO:0000313" key="1">
    <source>
        <dbReference type="EMBL" id="VDN49058.1"/>
    </source>
</evidence>
<dbReference type="Proteomes" id="UP000279029">
    <property type="component" value="Chromosome"/>
</dbReference>
<name>A0A3P7PJD7_9FIRM</name>
<dbReference type="AlphaFoldDB" id="A0A3P7PJD7"/>
<proteinExistence type="predicted"/>